<comment type="cofactor">
    <cofactor evidence="2">
        <name>[4Fe-4S] cluster</name>
        <dbReference type="ChEBI" id="CHEBI:49883"/>
    </cofactor>
</comment>
<evidence type="ECO:0000259" key="12">
    <source>
        <dbReference type="Pfam" id="PF00384"/>
    </source>
</evidence>
<protein>
    <submittedName>
        <fullName evidence="14">Respiratory nitrate reductase 2 alpha chain</fullName>
        <ecNumber evidence="14">1.7.99.4</ecNumber>
    </submittedName>
</protein>
<dbReference type="InterPro" id="IPR006468">
    <property type="entry name" value="NarG"/>
</dbReference>
<keyword evidence="4" id="KW-0004">4Fe-4S</keyword>
<accession>A0A2X3JX35</accession>
<dbReference type="GO" id="GO:0016020">
    <property type="term" value="C:membrane"/>
    <property type="evidence" value="ECO:0007669"/>
    <property type="project" value="TreeGrafter"/>
</dbReference>
<evidence type="ECO:0000256" key="5">
    <source>
        <dbReference type="ARBA" id="ARBA00022505"/>
    </source>
</evidence>
<dbReference type="Gene3D" id="3.40.50.12440">
    <property type="match status" value="1"/>
</dbReference>
<organism evidence="14 15">
    <name type="scientific">Escherichia coli</name>
    <dbReference type="NCBI Taxonomy" id="562"/>
    <lineage>
        <taxon>Bacteria</taxon>
        <taxon>Pseudomonadati</taxon>
        <taxon>Pseudomonadota</taxon>
        <taxon>Gammaproteobacteria</taxon>
        <taxon>Enterobacterales</taxon>
        <taxon>Enterobacteriaceae</taxon>
        <taxon>Escherichia</taxon>
    </lineage>
</organism>
<name>A0A2X3JX35_ECOLX</name>
<dbReference type="GO" id="GO:0046872">
    <property type="term" value="F:metal ion binding"/>
    <property type="evidence" value="ECO:0007669"/>
    <property type="project" value="UniProtKB-KW"/>
</dbReference>
<evidence type="ECO:0000256" key="4">
    <source>
        <dbReference type="ARBA" id="ARBA00022485"/>
    </source>
</evidence>
<dbReference type="GO" id="GO:0008940">
    <property type="term" value="F:nitrate reductase activity"/>
    <property type="evidence" value="ECO:0007669"/>
    <property type="project" value="InterPro"/>
</dbReference>
<dbReference type="InterPro" id="IPR006655">
    <property type="entry name" value="Mopterin_OxRdtase_prok_CS"/>
</dbReference>
<dbReference type="Pfam" id="PF00384">
    <property type="entry name" value="Molybdopterin"/>
    <property type="match status" value="1"/>
</dbReference>
<feature type="domain" description="Molybdopterin oxidoreductase" evidence="12">
    <location>
        <begin position="165"/>
        <end position="476"/>
    </location>
</feature>
<dbReference type="PANTHER" id="PTHR43105:SF2">
    <property type="entry name" value="RESPIRATORY NITRATE REDUCTASE 2 ALPHA CHAIN"/>
    <property type="match status" value="1"/>
</dbReference>
<dbReference type="GO" id="GO:0045333">
    <property type="term" value="P:cellular respiration"/>
    <property type="evidence" value="ECO:0007669"/>
    <property type="project" value="UniProtKB-ARBA"/>
</dbReference>
<dbReference type="GO" id="GO:0051539">
    <property type="term" value="F:4 iron, 4 sulfur cluster binding"/>
    <property type="evidence" value="ECO:0007669"/>
    <property type="project" value="UniProtKB-KW"/>
</dbReference>
<evidence type="ECO:0000256" key="1">
    <source>
        <dbReference type="ARBA" id="ARBA00001942"/>
    </source>
</evidence>
<comment type="cofactor">
    <cofactor evidence="1">
        <name>Mo-bis(molybdopterin guanine dinucleotide)</name>
        <dbReference type="ChEBI" id="CHEBI:60539"/>
    </cofactor>
</comment>
<dbReference type="SUPFAM" id="SSF53706">
    <property type="entry name" value="Formate dehydrogenase/DMSO reductase, domains 1-3"/>
    <property type="match status" value="1"/>
</dbReference>
<evidence type="ECO:0000313" key="14">
    <source>
        <dbReference type="EMBL" id="SQD03747.1"/>
    </source>
</evidence>
<dbReference type="GO" id="GO:0043546">
    <property type="term" value="F:molybdopterin cofactor binding"/>
    <property type="evidence" value="ECO:0007669"/>
    <property type="project" value="InterPro"/>
</dbReference>
<evidence type="ECO:0000256" key="8">
    <source>
        <dbReference type="ARBA" id="ARBA00023002"/>
    </source>
</evidence>
<evidence type="ECO:0000256" key="7">
    <source>
        <dbReference type="ARBA" id="ARBA00022982"/>
    </source>
</evidence>
<dbReference type="EC" id="1.7.99.4" evidence="14"/>
<dbReference type="InterPro" id="IPR037943">
    <property type="entry name" value="MopB_CT_Nitrate-R-NarG-like"/>
</dbReference>
<reference evidence="14 15" key="1">
    <citation type="submission" date="2018-06" db="EMBL/GenBank/DDBJ databases">
        <authorList>
            <consortium name="Pathogen Informatics"/>
            <person name="Doyle S."/>
        </authorList>
    </citation>
    <scope>NUCLEOTIDE SEQUENCE [LARGE SCALE GENOMIC DNA]</scope>
    <source>
        <strain evidence="14 15">NCTC8009</strain>
    </source>
</reference>
<feature type="domain" description="Molybdopterin dinucleotide-binding" evidence="13">
    <location>
        <begin position="731"/>
        <end position="845"/>
    </location>
</feature>
<dbReference type="STRING" id="585034.ECIAI1_1471"/>
<evidence type="ECO:0000256" key="2">
    <source>
        <dbReference type="ARBA" id="ARBA00001966"/>
    </source>
</evidence>
<dbReference type="GO" id="GO:0009325">
    <property type="term" value="C:nitrate reductase complex"/>
    <property type="evidence" value="ECO:0007669"/>
    <property type="project" value="InterPro"/>
</dbReference>
<dbReference type="PROSITE" id="PS00932">
    <property type="entry name" value="MOLYBDOPTERIN_PROK_3"/>
    <property type="match status" value="1"/>
</dbReference>
<evidence type="ECO:0000256" key="10">
    <source>
        <dbReference type="ARBA" id="ARBA00023014"/>
    </source>
</evidence>
<keyword evidence="6" id="KW-0479">Metal-binding</keyword>
<sequence>MIRASDLVDGLGESNNPQWKTVAVNTAGELVVPNGSIGFRWGEKGKWNLESIAAGTETELSLTLLGQHDAVAGVAFPYFGGIENPHFRSVKHNPVLVRQLPVKNLTLVDGNTCPVVSVYDLVLANYGLDRGLEDENSAKDYAEIKPYTPAWGEQITGVPRQYIETIAREFADTAHKTHGRSMIILGAGVNHWYHMDMNYRGMINMLIFCGCVGQSGGGWAHYVGQEKLRPQTGWLPLAFALDWNRPPRQMNSTSFFYNHSSQWRYEKVSAQELLSPLADASKYSGHLIDFNVRAERMGWLPSAPQLGRNPLGIKAEADKAGLSPTEFTAQALKSGDLRMACEQPDSGSNHPRNLFVWRSNLLGSSGKGHEYMQKYLLGTESGIQGEELGASDGIKPEEVEWQTAAIEGKLDLLVTLDFRMSSTCLFSDIVLPTATWYEKDDMNTSDMHPFIHPLSAAVDPAWESRSDWEIYKGIAKAFSQVCVGHLGKETDVVLQPLLHDSPAELSQPCEVLDWRKGECDLIPGKTAPNIVAVERDYPATYERFTSLGPLMDKLGNGGKGISWNTQDEIDFLGKLNYTKRDGPAQGRPLIDTAIDASEVILALAPETNGHVAVKAWQALGEITGREHTHLALHKEDEKIRFRDIQAQPRKIISSPTWSGLESDHVSYNAGYTNVHELIPWRTLSGRQQLYQDHPWMRAFGESLVAYRPPIDTRSVSEMRQIPPNGFPEKALNFLTPHQKWGIHSTYSENLLMLTLSRGGPIVWISETDARELTIVDNDWVEVFNANGALTARAVVSQRVPPGMTMMYHAQERIMNIPGSEVTGMRGGIHNSVTRVCPKPTHMIGGYAQLAWGFNYYGTVGSNRDEFIMIRKMKNVNWLDDEGRDQVQEAKK</sequence>
<evidence type="ECO:0000313" key="15">
    <source>
        <dbReference type="Proteomes" id="UP000250991"/>
    </source>
</evidence>
<evidence type="ECO:0000256" key="9">
    <source>
        <dbReference type="ARBA" id="ARBA00023004"/>
    </source>
</evidence>
<dbReference type="PROSITE" id="PS00490">
    <property type="entry name" value="MOLYBDOPTERIN_PROK_2"/>
    <property type="match status" value="1"/>
</dbReference>
<dbReference type="AlphaFoldDB" id="A0A2X3JX35"/>
<gene>
    <name evidence="14" type="primary">narZ_1</name>
    <name evidence="14" type="ORF">NCTC8009_04246</name>
</gene>
<evidence type="ECO:0000256" key="3">
    <source>
        <dbReference type="ARBA" id="ARBA00022448"/>
    </source>
</evidence>
<keyword evidence="10" id="KW-0411">Iron-sulfur</keyword>
<evidence type="ECO:0000259" key="13">
    <source>
        <dbReference type="Pfam" id="PF01568"/>
    </source>
</evidence>
<keyword evidence="5" id="KW-0500">Molybdenum</keyword>
<dbReference type="EMBL" id="UARW01000010">
    <property type="protein sequence ID" value="SQD03747.1"/>
    <property type="molecule type" value="Genomic_DNA"/>
</dbReference>
<dbReference type="SUPFAM" id="SSF50692">
    <property type="entry name" value="ADC-like"/>
    <property type="match status" value="1"/>
</dbReference>
<evidence type="ECO:0000256" key="6">
    <source>
        <dbReference type="ARBA" id="ARBA00022723"/>
    </source>
</evidence>
<proteinExistence type="predicted"/>
<dbReference type="InterPro" id="IPR006657">
    <property type="entry name" value="MoPterin_dinucl-bd_dom"/>
</dbReference>
<dbReference type="InterPro" id="IPR009010">
    <property type="entry name" value="Asp_de-COase-like_dom_sf"/>
</dbReference>
<dbReference type="InterPro" id="IPR050123">
    <property type="entry name" value="Prok_molybdopt-oxidoreductase"/>
</dbReference>
<keyword evidence="9" id="KW-0408">Iron</keyword>
<dbReference type="Pfam" id="PF01568">
    <property type="entry name" value="Molydop_binding"/>
    <property type="match status" value="1"/>
</dbReference>
<keyword evidence="7" id="KW-0249">Electron transport</keyword>
<dbReference type="Proteomes" id="UP000250991">
    <property type="component" value="Unassembled WGS sequence"/>
</dbReference>
<evidence type="ECO:0000256" key="11">
    <source>
        <dbReference type="ARBA" id="ARBA00023063"/>
    </source>
</evidence>
<keyword evidence="11" id="KW-0534">Nitrate assimilation</keyword>
<dbReference type="GO" id="GO:0042128">
    <property type="term" value="P:nitrate assimilation"/>
    <property type="evidence" value="ECO:0007669"/>
    <property type="project" value="UniProtKB-KW"/>
</dbReference>
<dbReference type="InterPro" id="IPR006656">
    <property type="entry name" value="Mopterin_OxRdtase"/>
</dbReference>
<dbReference type="NCBIfam" id="TIGR01580">
    <property type="entry name" value="narG"/>
    <property type="match status" value="1"/>
</dbReference>
<keyword evidence="8 14" id="KW-0560">Oxidoreductase</keyword>
<keyword evidence="3" id="KW-0813">Transport</keyword>
<dbReference type="CDD" id="cd02776">
    <property type="entry name" value="MopB_CT_Nitrate-R-NarG-like"/>
    <property type="match status" value="1"/>
</dbReference>
<dbReference type="PANTHER" id="PTHR43105">
    <property type="entry name" value="RESPIRATORY NITRATE REDUCTASE"/>
    <property type="match status" value="1"/>
</dbReference>